<dbReference type="RefSeq" id="XP_021885584.1">
    <property type="nucleotide sequence ID" value="XM_022019462.1"/>
</dbReference>
<dbReference type="Proteomes" id="UP000193648">
    <property type="component" value="Unassembled WGS sequence"/>
</dbReference>
<dbReference type="EMBL" id="MCFF01000003">
    <property type="protein sequence ID" value="ORZ27881.1"/>
    <property type="molecule type" value="Genomic_DNA"/>
</dbReference>
<dbReference type="InParanoid" id="A0A1Y2H1K7"/>
<keyword evidence="3" id="KW-1185">Reference proteome</keyword>
<evidence type="ECO:0000313" key="2">
    <source>
        <dbReference type="EMBL" id="ORZ27881.1"/>
    </source>
</evidence>
<accession>A0A1Y2H1K7</accession>
<evidence type="ECO:0000313" key="3">
    <source>
        <dbReference type="Proteomes" id="UP000193648"/>
    </source>
</evidence>
<dbReference type="GeneID" id="33561307"/>
<keyword evidence="1" id="KW-0812">Transmembrane</keyword>
<proteinExistence type="predicted"/>
<gene>
    <name evidence="2" type="ORF">BCR41DRAFT_123586</name>
</gene>
<organism evidence="2 3">
    <name type="scientific">Lobosporangium transversale</name>
    <dbReference type="NCBI Taxonomy" id="64571"/>
    <lineage>
        <taxon>Eukaryota</taxon>
        <taxon>Fungi</taxon>
        <taxon>Fungi incertae sedis</taxon>
        <taxon>Mucoromycota</taxon>
        <taxon>Mortierellomycotina</taxon>
        <taxon>Mortierellomycetes</taxon>
        <taxon>Mortierellales</taxon>
        <taxon>Mortierellaceae</taxon>
        <taxon>Lobosporangium</taxon>
    </lineage>
</organism>
<name>A0A1Y2H1K7_9FUNG</name>
<comment type="caution">
    <text evidence="2">The sequence shown here is derived from an EMBL/GenBank/DDBJ whole genome shotgun (WGS) entry which is preliminary data.</text>
</comment>
<evidence type="ECO:0000256" key="1">
    <source>
        <dbReference type="SAM" id="Phobius"/>
    </source>
</evidence>
<sequence length="101" mass="11903">MKRAQYSCLLLLLLLLYYILFCLLCSHEDKENPLTSFLCFSFLWFILPLFPLTVAFIHSFGYFLFPLPFLPTLNRAQFTELHLRSDAMPSQTSCRLCFFGF</sequence>
<keyword evidence="1" id="KW-0472">Membrane</keyword>
<dbReference type="AlphaFoldDB" id="A0A1Y2H1K7"/>
<keyword evidence="1" id="KW-1133">Transmembrane helix</keyword>
<reference evidence="2 3" key="1">
    <citation type="submission" date="2016-07" db="EMBL/GenBank/DDBJ databases">
        <title>Pervasive Adenine N6-methylation of Active Genes in Fungi.</title>
        <authorList>
            <consortium name="DOE Joint Genome Institute"/>
            <person name="Mondo S.J."/>
            <person name="Dannebaum R.O."/>
            <person name="Kuo R.C."/>
            <person name="Labutti K."/>
            <person name="Haridas S."/>
            <person name="Kuo A."/>
            <person name="Salamov A."/>
            <person name="Ahrendt S.R."/>
            <person name="Lipzen A."/>
            <person name="Sullivan W."/>
            <person name="Andreopoulos W.B."/>
            <person name="Clum A."/>
            <person name="Lindquist E."/>
            <person name="Daum C."/>
            <person name="Ramamoorthy G.K."/>
            <person name="Gryganskyi A."/>
            <person name="Culley D."/>
            <person name="Magnuson J.K."/>
            <person name="James T.Y."/>
            <person name="O'Malley M.A."/>
            <person name="Stajich J.E."/>
            <person name="Spatafora J.W."/>
            <person name="Visel A."/>
            <person name="Grigoriev I.V."/>
        </authorList>
    </citation>
    <scope>NUCLEOTIDE SEQUENCE [LARGE SCALE GENOMIC DNA]</scope>
    <source>
        <strain evidence="2 3">NRRL 3116</strain>
    </source>
</reference>
<feature type="transmembrane region" description="Helical" evidence="1">
    <location>
        <begin position="42"/>
        <end position="65"/>
    </location>
</feature>
<protein>
    <submittedName>
        <fullName evidence="2">Uncharacterized protein</fullName>
    </submittedName>
</protein>